<dbReference type="GO" id="GO:0000166">
    <property type="term" value="F:nucleotide binding"/>
    <property type="evidence" value="ECO:0007669"/>
    <property type="project" value="InterPro"/>
</dbReference>
<dbReference type="InterPro" id="IPR010997">
    <property type="entry name" value="HRDC-like_sf"/>
</dbReference>
<keyword evidence="1" id="KW-0240">DNA-directed RNA polymerase</keyword>
<dbReference type="Proteomes" id="UP001457282">
    <property type="component" value="Unassembled WGS sequence"/>
</dbReference>
<dbReference type="EMBL" id="JBEDUW010000007">
    <property type="protein sequence ID" value="KAK9912058.1"/>
    <property type="molecule type" value="Genomic_DNA"/>
</dbReference>
<comment type="caution">
    <text evidence="3">The sequence shown here is derived from an EMBL/GenBank/DDBJ whole genome shotgun (WGS) entry which is preliminary data.</text>
</comment>
<feature type="compositionally biased region" description="Basic and acidic residues" evidence="2">
    <location>
        <begin position="116"/>
        <end position="132"/>
    </location>
</feature>
<evidence type="ECO:0000313" key="4">
    <source>
        <dbReference type="Proteomes" id="UP001457282"/>
    </source>
</evidence>
<dbReference type="InterPro" id="IPR038324">
    <property type="entry name" value="Rpb4/RPC9_sf"/>
</dbReference>
<name>A0AAW1VUK4_RUBAR</name>
<dbReference type="InterPro" id="IPR038846">
    <property type="entry name" value="RPC9"/>
</dbReference>
<dbReference type="GO" id="GO:0006384">
    <property type="term" value="P:transcription initiation at RNA polymerase III promoter"/>
    <property type="evidence" value="ECO:0007669"/>
    <property type="project" value="InterPro"/>
</dbReference>
<evidence type="ECO:0000313" key="3">
    <source>
        <dbReference type="EMBL" id="KAK9912058.1"/>
    </source>
</evidence>
<keyword evidence="1" id="KW-0804">Transcription</keyword>
<organism evidence="3 4">
    <name type="scientific">Rubus argutus</name>
    <name type="common">Southern blackberry</name>
    <dbReference type="NCBI Taxonomy" id="59490"/>
    <lineage>
        <taxon>Eukaryota</taxon>
        <taxon>Viridiplantae</taxon>
        <taxon>Streptophyta</taxon>
        <taxon>Embryophyta</taxon>
        <taxon>Tracheophyta</taxon>
        <taxon>Spermatophyta</taxon>
        <taxon>Magnoliopsida</taxon>
        <taxon>eudicotyledons</taxon>
        <taxon>Gunneridae</taxon>
        <taxon>Pentapetalae</taxon>
        <taxon>rosids</taxon>
        <taxon>fabids</taxon>
        <taxon>Rosales</taxon>
        <taxon>Rosaceae</taxon>
        <taxon>Rosoideae</taxon>
        <taxon>Rosoideae incertae sedis</taxon>
        <taxon>Rubus</taxon>
    </lineage>
</organism>
<evidence type="ECO:0000256" key="1">
    <source>
        <dbReference type="ARBA" id="ARBA00022478"/>
    </source>
</evidence>
<proteinExistence type="predicted"/>
<dbReference type="PANTHER" id="PTHR15561">
    <property type="entry name" value="CALCITONIN GENE-RELATED PEPTIDE-RECEPTOR COMPONENT PROTEIN"/>
    <property type="match status" value="1"/>
</dbReference>
<reference evidence="3 4" key="1">
    <citation type="journal article" date="2023" name="G3 (Bethesda)">
        <title>A chromosome-length genome assembly and annotation of blackberry (Rubus argutus, cv. 'Hillquist').</title>
        <authorList>
            <person name="Bruna T."/>
            <person name="Aryal R."/>
            <person name="Dudchenko O."/>
            <person name="Sargent D.J."/>
            <person name="Mead D."/>
            <person name="Buti M."/>
            <person name="Cavallini A."/>
            <person name="Hytonen T."/>
            <person name="Andres J."/>
            <person name="Pham M."/>
            <person name="Weisz D."/>
            <person name="Mascagni F."/>
            <person name="Usai G."/>
            <person name="Natali L."/>
            <person name="Bassil N."/>
            <person name="Fernandez G.E."/>
            <person name="Lomsadze A."/>
            <person name="Armour M."/>
            <person name="Olukolu B."/>
            <person name="Poorten T."/>
            <person name="Britton C."/>
            <person name="Davik J."/>
            <person name="Ashrafi H."/>
            <person name="Aiden E.L."/>
            <person name="Borodovsky M."/>
            <person name="Worthington M."/>
        </authorList>
    </citation>
    <scope>NUCLEOTIDE SEQUENCE [LARGE SCALE GENOMIC DNA]</scope>
    <source>
        <strain evidence="3">PI 553951</strain>
    </source>
</reference>
<gene>
    <name evidence="3" type="ORF">M0R45_035933</name>
</gene>
<keyword evidence="4" id="KW-1185">Reference proteome</keyword>
<accession>A0AAW1VUK4</accession>
<evidence type="ECO:0000256" key="2">
    <source>
        <dbReference type="SAM" id="MobiDB-lite"/>
    </source>
</evidence>
<dbReference type="AlphaFoldDB" id="A0AAW1VUK4"/>
<sequence length="132" mass="14662">MDDRARDLGRVTRSEYKVFDYLVESPAGTQTREGINEFKEKCIQYDLGNDKILNIINTRPASVVEMRIIGEVYGCRCPMSVGDVLTPLTAPSPKPEPGTDGIDAETMNVEQIEQNDGNKEKPENGEAPRETS</sequence>
<dbReference type="PANTHER" id="PTHR15561:SF0">
    <property type="entry name" value="DNA-DIRECTED RNA POLYMERASE III SUBUNIT RPC9"/>
    <property type="match status" value="1"/>
</dbReference>
<dbReference type="GO" id="GO:0005666">
    <property type="term" value="C:RNA polymerase III complex"/>
    <property type="evidence" value="ECO:0007669"/>
    <property type="project" value="InterPro"/>
</dbReference>
<evidence type="ECO:0008006" key="5">
    <source>
        <dbReference type="Google" id="ProtNLM"/>
    </source>
</evidence>
<dbReference type="SUPFAM" id="SSF47819">
    <property type="entry name" value="HRDC-like"/>
    <property type="match status" value="1"/>
</dbReference>
<protein>
    <recommendedName>
        <fullName evidence="5">DNA-directed RNA polymerase III subunit RPC9</fullName>
    </recommendedName>
</protein>
<feature type="region of interest" description="Disordered" evidence="2">
    <location>
        <begin position="84"/>
        <end position="132"/>
    </location>
</feature>
<dbReference type="Gene3D" id="1.20.1250.40">
    <property type="match status" value="1"/>
</dbReference>